<dbReference type="AlphaFoldDB" id="E8LM17"/>
<accession>E8LM17</accession>
<protein>
    <submittedName>
        <fullName evidence="2">Uncharacterized protein</fullName>
    </submittedName>
</protein>
<dbReference type="OrthoDB" id="7057156at2"/>
<name>E8LM17_SUCHY</name>
<evidence type="ECO:0000256" key="1">
    <source>
        <dbReference type="SAM" id="MobiDB-lite"/>
    </source>
</evidence>
<feature type="compositionally biased region" description="Basic and acidic residues" evidence="1">
    <location>
        <begin position="1"/>
        <end position="17"/>
    </location>
</feature>
<evidence type="ECO:0000313" key="2">
    <source>
        <dbReference type="EMBL" id="EFY06467.1"/>
    </source>
</evidence>
<evidence type="ECO:0000313" key="3">
    <source>
        <dbReference type="Proteomes" id="UP000018458"/>
    </source>
</evidence>
<dbReference type="EMBL" id="AEVO01000118">
    <property type="protein sequence ID" value="EFY06467.1"/>
    <property type="molecule type" value="Genomic_DNA"/>
</dbReference>
<feature type="region of interest" description="Disordered" evidence="1">
    <location>
        <begin position="1"/>
        <end position="20"/>
    </location>
</feature>
<proteinExistence type="predicted"/>
<sequence>MSQIERMHPDCPPDAHKIMRPPENPLNAQLCVFVTKEEVETCGIDDVLEVLALMNQKPLLLCEDDSVRQQIKDHCAKAELTPAFIRVNGDGTCTIEYLDGAVSSSLPFYAYADDYHNFEHFLDKLSEKCVISVDTLSMLILRSISTVYPWDKLLAGDFIRQYIKASDAISDEDRDLLRQIRYGKYDPMNAKDTKAYQFLRLERKLFLQYPSEDD</sequence>
<gene>
    <name evidence="2" type="ORF">HMPREF9444_01790</name>
</gene>
<comment type="caution">
    <text evidence="2">The sequence shown here is derived from an EMBL/GenBank/DDBJ whole genome shotgun (WGS) entry which is preliminary data.</text>
</comment>
<organism evidence="2 3">
    <name type="scientific">Succinatimonas hippei (strain DSM 22608 / JCM 16073 / KCTC 15190 / YIT 12066)</name>
    <dbReference type="NCBI Taxonomy" id="762983"/>
    <lineage>
        <taxon>Bacteria</taxon>
        <taxon>Pseudomonadati</taxon>
        <taxon>Pseudomonadota</taxon>
        <taxon>Gammaproteobacteria</taxon>
        <taxon>Aeromonadales</taxon>
        <taxon>Succinivibrionaceae</taxon>
        <taxon>Succinatimonas</taxon>
    </lineage>
</organism>
<reference evidence="2 3" key="1">
    <citation type="submission" date="2011-01" db="EMBL/GenBank/DDBJ databases">
        <authorList>
            <person name="Weinstock G."/>
            <person name="Sodergren E."/>
            <person name="Clifton S."/>
            <person name="Fulton L."/>
            <person name="Fulton B."/>
            <person name="Courtney L."/>
            <person name="Fronick C."/>
            <person name="Harrison M."/>
            <person name="Strong C."/>
            <person name="Farmer C."/>
            <person name="Delahaunty K."/>
            <person name="Markovic C."/>
            <person name="Hall O."/>
            <person name="Minx P."/>
            <person name="Tomlinson C."/>
            <person name="Mitreva M."/>
            <person name="Hou S."/>
            <person name="Chen J."/>
            <person name="Wollam A."/>
            <person name="Pepin K.H."/>
            <person name="Johnson M."/>
            <person name="Bhonagiri V."/>
            <person name="Zhang X."/>
            <person name="Suruliraj S."/>
            <person name="Warren W."/>
            <person name="Chinwalla A."/>
            <person name="Mardis E.R."/>
            <person name="Wilson R.K."/>
        </authorList>
    </citation>
    <scope>NUCLEOTIDE SEQUENCE [LARGE SCALE GENOMIC DNA]</scope>
    <source>
        <strain evidence="3">DSM 22608 / JCM 16073 / KCTC 15190 / YIT 12066</strain>
    </source>
</reference>
<dbReference type="HOGENOM" id="CLU_1288331_0_0_6"/>
<keyword evidence="3" id="KW-1185">Reference proteome</keyword>
<dbReference type="Proteomes" id="UP000018458">
    <property type="component" value="Unassembled WGS sequence"/>
</dbReference>
<dbReference type="RefSeq" id="WP_009143955.1">
    <property type="nucleotide sequence ID" value="NZ_GL831047.1"/>
</dbReference>